<organism evidence="3 4">
    <name type="scientific">Periconia digitata</name>
    <dbReference type="NCBI Taxonomy" id="1303443"/>
    <lineage>
        <taxon>Eukaryota</taxon>
        <taxon>Fungi</taxon>
        <taxon>Dikarya</taxon>
        <taxon>Ascomycota</taxon>
        <taxon>Pezizomycotina</taxon>
        <taxon>Dothideomycetes</taxon>
        <taxon>Pleosporomycetidae</taxon>
        <taxon>Pleosporales</taxon>
        <taxon>Massarineae</taxon>
        <taxon>Periconiaceae</taxon>
        <taxon>Periconia</taxon>
    </lineage>
</organism>
<dbReference type="Proteomes" id="UP001152607">
    <property type="component" value="Unassembled WGS sequence"/>
</dbReference>
<feature type="region of interest" description="Disordered" evidence="1">
    <location>
        <begin position="149"/>
        <end position="202"/>
    </location>
</feature>
<dbReference type="InterPro" id="IPR008704">
    <property type="entry name" value="Endonuclease_Zinc-binding_loop"/>
</dbReference>
<keyword evidence="4" id="KW-1185">Reference proteome</keyword>
<accession>A0A9W4UIG4</accession>
<dbReference type="Gene3D" id="3.90.75.10">
    <property type="entry name" value="Homing Intron 3 (I-ppo) Encoded Endonuclease, Chain A"/>
    <property type="match status" value="1"/>
</dbReference>
<feature type="compositionally biased region" description="Polar residues" evidence="1">
    <location>
        <begin position="190"/>
        <end position="201"/>
    </location>
</feature>
<feature type="compositionally biased region" description="Polar residues" evidence="1">
    <location>
        <begin position="40"/>
        <end position="54"/>
    </location>
</feature>
<dbReference type="EMBL" id="CAOQHR010000006">
    <property type="protein sequence ID" value="CAI6335592.1"/>
    <property type="molecule type" value="Genomic_DNA"/>
</dbReference>
<reference evidence="3" key="1">
    <citation type="submission" date="2023-01" db="EMBL/GenBank/DDBJ databases">
        <authorList>
            <person name="Van Ghelder C."/>
            <person name="Rancurel C."/>
        </authorList>
    </citation>
    <scope>NUCLEOTIDE SEQUENCE</scope>
    <source>
        <strain evidence="3">CNCM I-4278</strain>
    </source>
</reference>
<dbReference type="AlphaFoldDB" id="A0A9W4UIG4"/>
<gene>
    <name evidence="3" type="ORF">PDIGIT_LOCUS8676</name>
</gene>
<name>A0A9W4UIG4_9PLEO</name>
<dbReference type="InterPro" id="IPR044925">
    <property type="entry name" value="His-Me_finger_sf"/>
</dbReference>
<feature type="region of interest" description="Disordered" evidence="1">
    <location>
        <begin position="394"/>
        <end position="414"/>
    </location>
</feature>
<evidence type="ECO:0000313" key="3">
    <source>
        <dbReference type="EMBL" id="CAI6335592.1"/>
    </source>
</evidence>
<comment type="caution">
    <text evidence="3">The sequence shown here is derived from an EMBL/GenBank/DDBJ whole genome shotgun (WGS) entry which is preliminary data.</text>
</comment>
<feature type="compositionally biased region" description="Basic and acidic residues" evidence="1">
    <location>
        <begin position="149"/>
        <end position="158"/>
    </location>
</feature>
<evidence type="ECO:0000313" key="4">
    <source>
        <dbReference type="Proteomes" id="UP001152607"/>
    </source>
</evidence>
<evidence type="ECO:0000259" key="2">
    <source>
        <dbReference type="Pfam" id="PF05551"/>
    </source>
</evidence>
<dbReference type="InterPro" id="IPR044930">
    <property type="entry name" value="Homing_endonuclease_His-Me"/>
</dbReference>
<dbReference type="SUPFAM" id="SSF54060">
    <property type="entry name" value="His-Me finger endonucleases"/>
    <property type="match status" value="1"/>
</dbReference>
<evidence type="ECO:0000256" key="1">
    <source>
        <dbReference type="SAM" id="MobiDB-lite"/>
    </source>
</evidence>
<protein>
    <recommendedName>
        <fullName evidence="2">Zinc-binding loop region of homing endonuclease domain-containing protein</fullName>
    </recommendedName>
</protein>
<dbReference type="Pfam" id="PF05551">
    <property type="entry name" value="zf-His_Me_endon"/>
    <property type="match status" value="1"/>
</dbReference>
<dbReference type="GO" id="GO:0004519">
    <property type="term" value="F:endonuclease activity"/>
    <property type="evidence" value="ECO:0007669"/>
    <property type="project" value="InterPro"/>
</dbReference>
<proteinExistence type="predicted"/>
<dbReference type="OrthoDB" id="5386048at2759"/>
<sequence length="414" mass="45773">MGRNGKLANPSSTRSEASSPFLSASEPIASQFDESPALSRASSPTTVRSSSPIGTSVAAMFENMPAASETSTSGGMRSPSLTPAADPELDPIQADEANKPMINSQSDDENPFSCSIVIDEFSDDEDDEKAIARISSQIPLWEDWSRSDGIKAESEESRNPTSTAPIRDSFYPGENKGRDDPDDQSPEIPQLNTNGLSNWVSSPLLPIRPAPTKAQGNSDATIKKKNLFYHHYAAIQRPALQNRFATFMAQRVQMPSSNQPHSCHLFAGQASGNSSSIKFSISFKHHSQRYRLTLNFGVINLLLHNRLTPEDIHGLVYEKWHLSHLCGNWRCVNIEHIRVEPGAVNENRNKCLRPRKGDPVECEHTPKCLTEHTLPITEEDKRARAGGRKMVVEEEEWRRGLEEGGGTDLEKLNC</sequence>
<feature type="compositionally biased region" description="Polar residues" evidence="1">
    <location>
        <begin position="68"/>
        <end position="81"/>
    </location>
</feature>
<feature type="domain" description="Zinc-binding loop region of homing endonuclease" evidence="2">
    <location>
        <begin position="319"/>
        <end position="372"/>
    </location>
</feature>
<feature type="region of interest" description="Disordered" evidence="1">
    <location>
        <begin position="1"/>
        <end position="115"/>
    </location>
</feature>
<feature type="compositionally biased region" description="Polar residues" evidence="1">
    <location>
        <begin position="9"/>
        <end position="22"/>
    </location>
</feature>